<dbReference type="Proteomes" id="UP001501570">
    <property type="component" value="Unassembled WGS sequence"/>
</dbReference>
<evidence type="ECO:0000313" key="2">
    <source>
        <dbReference type="EMBL" id="GAA5197987.1"/>
    </source>
</evidence>
<organism evidence="2 3">
    <name type="scientific">Rugosimonospora acidiphila</name>
    <dbReference type="NCBI Taxonomy" id="556531"/>
    <lineage>
        <taxon>Bacteria</taxon>
        <taxon>Bacillati</taxon>
        <taxon>Actinomycetota</taxon>
        <taxon>Actinomycetes</taxon>
        <taxon>Micromonosporales</taxon>
        <taxon>Micromonosporaceae</taxon>
        <taxon>Rugosimonospora</taxon>
    </lineage>
</organism>
<evidence type="ECO:0000256" key="1">
    <source>
        <dbReference type="ARBA" id="ARBA00023125"/>
    </source>
</evidence>
<dbReference type="Gene3D" id="1.10.150.130">
    <property type="match status" value="1"/>
</dbReference>
<keyword evidence="1" id="KW-0238">DNA-binding</keyword>
<gene>
    <name evidence="2" type="ORF">GCM10023322_70420</name>
</gene>
<comment type="caution">
    <text evidence="2">The sequence shown here is derived from an EMBL/GenBank/DDBJ whole genome shotgun (WGS) entry which is preliminary data.</text>
</comment>
<dbReference type="InterPro" id="IPR011010">
    <property type="entry name" value="DNA_brk_join_enz"/>
</dbReference>
<name>A0ABP9SMN8_9ACTN</name>
<evidence type="ECO:0000313" key="3">
    <source>
        <dbReference type="Proteomes" id="UP001501570"/>
    </source>
</evidence>
<dbReference type="SUPFAM" id="SSF56349">
    <property type="entry name" value="DNA breaking-rejoining enzymes"/>
    <property type="match status" value="1"/>
</dbReference>
<reference evidence="3" key="1">
    <citation type="journal article" date="2019" name="Int. J. Syst. Evol. Microbiol.">
        <title>The Global Catalogue of Microorganisms (GCM) 10K type strain sequencing project: providing services to taxonomists for standard genome sequencing and annotation.</title>
        <authorList>
            <consortium name="The Broad Institute Genomics Platform"/>
            <consortium name="The Broad Institute Genome Sequencing Center for Infectious Disease"/>
            <person name="Wu L."/>
            <person name="Ma J."/>
        </authorList>
    </citation>
    <scope>NUCLEOTIDE SEQUENCE [LARGE SCALE GENOMIC DNA]</scope>
    <source>
        <strain evidence="3">JCM 18304</strain>
    </source>
</reference>
<sequence>MIVPGIGKQSLIRLSAPELRTFLNKVKRSCQCCALRKDERRPESKRRCCARKPRECCESYLSDGTIRYIHRVLRVALQDAILDGLLTHNVAKNLRLTFRYRPRFKPLTADEARAVLKAAKPDGLYALYAVGWRWDCAAVGHWGVGRTSTSTVPRSTSARPSIG</sequence>
<accession>A0ABP9SMN8</accession>
<dbReference type="EMBL" id="BAABJQ010000031">
    <property type="protein sequence ID" value="GAA5197987.1"/>
    <property type="molecule type" value="Genomic_DNA"/>
</dbReference>
<proteinExistence type="predicted"/>
<protein>
    <submittedName>
        <fullName evidence="2">Uncharacterized protein</fullName>
    </submittedName>
</protein>
<dbReference type="InterPro" id="IPR010998">
    <property type="entry name" value="Integrase_recombinase_N"/>
</dbReference>
<keyword evidence="3" id="KW-1185">Reference proteome</keyword>